<feature type="transmembrane region" description="Helical" evidence="6">
    <location>
        <begin position="83"/>
        <end position="103"/>
    </location>
</feature>
<dbReference type="RefSeq" id="WP_162657917.1">
    <property type="nucleotide sequence ID" value="NZ_LR593887.1"/>
</dbReference>
<evidence type="ECO:0000313" key="7">
    <source>
        <dbReference type="EMBL" id="VIP02780.1"/>
    </source>
</evidence>
<evidence type="ECO:0000313" key="8">
    <source>
        <dbReference type="Proteomes" id="UP000464378"/>
    </source>
</evidence>
<feature type="transmembrane region" description="Helical" evidence="6">
    <location>
        <begin position="216"/>
        <end position="235"/>
    </location>
</feature>
<dbReference type="AlphaFoldDB" id="A0A6C2YMF9"/>
<dbReference type="InParanoid" id="A0A6C2YMF9"/>
<evidence type="ECO:0000256" key="4">
    <source>
        <dbReference type="ARBA" id="ARBA00022989"/>
    </source>
</evidence>
<feature type="transmembrane region" description="Helical" evidence="6">
    <location>
        <begin position="247"/>
        <end position="264"/>
    </location>
</feature>
<evidence type="ECO:0000256" key="2">
    <source>
        <dbReference type="ARBA" id="ARBA00022475"/>
    </source>
</evidence>
<sequence>MKRLLGVLGLVALLYGLLAVVSPNSLGSRSLSILGNQQGFFGVLTIGVGILIITGGIDLSIGSVVACSAVGFCVLMQNGVHPFLALPMVMLGGTLIGLYHGLLITRLKLQPFLVTLCSLFIFRGVARLLSKSDLGLGNVRADNPEFREPLAFLIRIFIGKGESGLAFPAELLIMLLVAVIAGVMLHFSVIGRYWYATGYNEQAARYSGIRVDRYKILAYVMCSTLAALGGIMLTLEDVGVSPASAGSLYELYAITGAVLGGCSLRGGEGTIPGMILGAAVLPLLKPLIIAKFPDAAEYAIIGMVLLVGTIADQLLRGNSGRKV</sequence>
<protein>
    <recommendedName>
        <fullName evidence="9">Sugar ABC transporter permease</fullName>
    </recommendedName>
</protein>
<gene>
    <name evidence="7" type="ORF">GMBLW1_11800</name>
</gene>
<proteinExistence type="predicted"/>
<reference evidence="7" key="1">
    <citation type="submission" date="2019-04" db="EMBL/GenBank/DDBJ databases">
        <authorList>
            <consortium name="Science for Life Laboratories"/>
        </authorList>
    </citation>
    <scope>NUCLEOTIDE SEQUENCE</scope>
    <source>
        <strain evidence="7">MBLW1</strain>
    </source>
</reference>
<keyword evidence="8" id="KW-1185">Reference proteome</keyword>
<dbReference type="GO" id="GO:0022857">
    <property type="term" value="F:transmembrane transporter activity"/>
    <property type="evidence" value="ECO:0007669"/>
    <property type="project" value="InterPro"/>
</dbReference>
<feature type="transmembrane region" description="Helical" evidence="6">
    <location>
        <begin position="173"/>
        <end position="195"/>
    </location>
</feature>
<comment type="subcellular location">
    <subcellularLocation>
        <location evidence="1">Cell membrane</location>
        <topology evidence="1">Multi-pass membrane protein</topology>
    </subcellularLocation>
</comment>
<feature type="transmembrane region" description="Helical" evidence="6">
    <location>
        <begin position="43"/>
        <end position="76"/>
    </location>
</feature>
<dbReference type="Proteomes" id="UP000464378">
    <property type="component" value="Chromosome"/>
</dbReference>
<dbReference type="KEGG" id="tim:GMBLW1_11800"/>
<keyword evidence="5 6" id="KW-0472">Membrane</keyword>
<evidence type="ECO:0000256" key="3">
    <source>
        <dbReference type="ARBA" id="ARBA00022692"/>
    </source>
</evidence>
<feature type="transmembrane region" description="Helical" evidence="6">
    <location>
        <begin position="295"/>
        <end position="315"/>
    </location>
</feature>
<evidence type="ECO:0008006" key="9">
    <source>
        <dbReference type="Google" id="ProtNLM"/>
    </source>
</evidence>
<feature type="transmembrane region" description="Helical" evidence="6">
    <location>
        <begin position="109"/>
        <end position="129"/>
    </location>
</feature>
<dbReference type="FunCoup" id="A0A6C2YMF9">
    <property type="interactions" value="193"/>
</dbReference>
<dbReference type="InterPro" id="IPR001851">
    <property type="entry name" value="ABC_transp_permease"/>
</dbReference>
<evidence type="ECO:0000256" key="6">
    <source>
        <dbReference type="SAM" id="Phobius"/>
    </source>
</evidence>
<accession>A0A6C2YMF9</accession>
<evidence type="ECO:0000256" key="1">
    <source>
        <dbReference type="ARBA" id="ARBA00004651"/>
    </source>
</evidence>
<name>A0A6C2YMF9_9BACT</name>
<dbReference type="EMBL" id="LR593887">
    <property type="protein sequence ID" value="VTS02428.1"/>
    <property type="molecule type" value="Genomic_DNA"/>
</dbReference>
<dbReference type="GO" id="GO:0005886">
    <property type="term" value="C:plasma membrane"/>
    <property type="evidence" value="ECO:0007669"/>
    <property type="project" value="UniProtKB-SubCell"/>
</dbReference>
<keyword evidence="2" id="KW-1003">Cell membrane</keyword>
<dbReference type="PANTHER" id="PTHR32196:SF15">
    <property type="entry name" value="SUGAR ABC TRANSPORTER PERMEASE PROTEIN"/>
    <property type="match status" value="1"/>
</dbReference>
<dbReference type="Pfam" id="PF02653">
    <property type="entry name" value="BPD_transp_2"/>
    <property type="match status" value="1"/>
</dbReference>
<feature type="transmembrane region" description="Helical" evidence="6">
    <location>
        <begin position="271"/>
        <end position="289"/>
    </location>
</feature>
<dbReference type="PANTHER" id="PTHR32196">
    <property type="entry name" value="ABC TRANSPORTER PERMEASE PROTEIN YPHD-RELATED-RELATED"/>
    <property type="match status" value="1"/>
</dbReference>
<organism evidence="7">
    <name type="scientific">Tuwongella immobilis</name>
    <dbReference type="NCBI Taxonomy" id="692036"/>
    <lineage>
        <taxon>Bacteria</taxon>
        <taxon>Pseudomonadati</taxon>
        <taxon>Planctomycetota</taxon>
        <taxon>Planctomycetia</taxon>
        <taxon>Gemmatales</taxon>
        <taxon>Gemmataceae</taxon>
        <taxon>Tuwongella</taxon>
    </lineage>
</organism>
<evidence type="ECO:0000256" key="5">
    <source>
        <dbReference type="ARBA" id="ARBA00023136"/>
    </source>
</evidence>
<keyword evidence="3 6" id="KW-0812">Transmembrane</keyword>
<keyword evidence="4 6" id="KW-1133">Transmembrane helix</keyword>
<dbReference type="EMBL" id="LR586016">
    <property type="protein sequence ID" value="VIP02780.1"/>
    <property type="molecule type" value="Genomic_DNA"/>
</dbReference>
<dbReference type="CDD" id="cd06579">
    <property type="entry name" value="TM_PBP1_transp_AraH_like"/>
    <property type="match status" value="1"/>
</dbReference>